<protein>
    <submittedName>
        <fullName evidence="2">Uncharacterized protein</fullName>
    </submittedName>
</protein>
<comment type="caution">
    <text evidence="2">The sequence shown here is derived from an EMBL/GenBank/DDBJ whole genome shotgun (WGS) entry which is preliminary data.</text>
</comment>
<sequence>MEESRYRLDYLGYQTFYRKITDSMSEEDSLGYCSTRQGKMEVLLVPAVITRQ</sequence>
<gene>
    <name evidence="1" type="ORF">KIN20_026715</name>
    <name evidence="2" type="ORF">KIN20_026720</name>
</gene>
<accession>A0AAD5QYC9</accession>
<keyword evidence="3" id="KW-1185">Reference proteome</keyword>
<evidence type="ECO:0000313" key="3">
    <source>
        <dbReference type="Proteomes" id="UP001196413"/>
    </source>
</evidence>
<proteinExistence type="predicted"/>
<dbReference type="Proteomes" id="UP001196413">
    <property type="component" value="Unassembled WGS sequence"/>
</dbReference>
<organism evidence="2 3">
    <name type="scientific">Parelaphostrongylus tenuis</name>
    <name type="common">Meningeal worm</name>
    <dbReference type="NCBI Taxonomy" id="148309"/>
    <lineage>
        <taxon>Eukaryota</taxon>
        <taxon>Metazoa</taxon>
        <taxon>Ecdysozoa</taxon>
        <taxon>Nematoda</taxon>
        <taxon>Chromadorea</taxon>
        <taxon>Rhabditida</taxon>
        <taxon>Rhabditina</taxon>
        <taxon>Rhabditomorpha</taxon>
        <taxon>Strongyloidea</taxon>
        <taxon>Metastrongylidae</taxon>
        <taxon>Parelaphostrongylus</taxon>
    </lineage>
</organism>
<dbReference type="AlphaFoldDB" id="A0AAD5QYC9"/>
<name>A0AAD5QYC9_PARTN</name>
<evidence type="ECO:0000313" key="1">
    <source>
        <dbReference type="EMBL" id="KAJ1366119.1"/>
    </source>
</evidence>
<dbReference type="EMBL" id="JAHQIW010005471">
    <property type="protein sequence ID" value="KAJ1366119.1"/>
    <property type="molecule type" value="Genomic_DNA"/>
</dbReference>
<reference evidence="2" key="1">
    <citation type="submission" date="2021-06" db="EMBL/GenBank/DDBJ databases">
        <title>Parelaphostrongylus tenuis whole genome reference sequence.</title>
        <authorList>
            <person name="Garwood T.J."/>
            <person name="Larsen P.A."/>
            <person name="Fountain-Jones N.M."/>
            <person name="Garbe J.R."/>
            <person name="Macchietto M.G."/>
            <person name="Kania S.A."/>
            <person name="Gerhold R.W."/>
            <person name="Richards J.E."/>
            <person name="Wolf T.M."/>
        </authorList>
    </citation>
    <scope>NUCLEOTIDE SEQUENCE</scope>
    <source>
        <strain evidence="2">MNPRO001-30</strain>
        <tissue evidence="2">Meninges</tissue>
    </source>
</reference>
<evidence type="ECO:0000313" key="2">
    <source>
        <dbReference type="EMBL" id="KAJ1366122.1"/>
    </source>
</evidence>
<dbReference type="EMBL" id="JAHQIW010005471">
    <property type="protein sequence ID" value="KAJ1366122.1"/>
    <property type="molecule type" value="Genomic_DNA"/>
</dbReference>